<dbReference type="OrthoDB" id="2288358at2759"/>
<evidence type="ECO:0000256" key="1">
    <source>
        <dbReference type="ARBA" id="ARBA00023125"/>
    </source>
</evidence>
<gene>
    <name evidence="5" type="ORF">BCR36DRAFT_404313</name>
</gene>
<proteinExistence type="predicted"/>
<feature type="compositionally biased region" description="Polar residues" evidence="3">
    <location>
        <begin position="408"/>
        <end position="417"/>
    </location>
</feature>
<accession>A0A1Y1VA17</accession>
<feature type="compositionally biased region" description="Basic and acidic residues" evidence="3">
    <location>
        <begin position="746"/>
        <end position="769"/>
    </location>
</feature>
<feature type="compositionally biased region" description="Polar residues" evidence="3">
    <location>
        <begin position="598"/>
        <end position="609"/>
    </location>
</feature>
<feature type="compositionally biased region" description="Polar residues" evidence="3">
    <location>
        <begin position="508"/>
        <end position="578"/>
    </location>
</feature>
<dbReference type="SUPFAM" id="SSF49417">
    <property type="entry name" value="p53-like transcription factors"/>
    <property type="match status" value="1"/>
</dbReference>
<dbReference type="EMBL" id="MCFH01000020">
    <property type="protein sequence ID" value="ORX50694.1"/>
    <property type="molecule type" value="Genomic_DNA"/>
</dbReference>
<feature type="compositionally biased region" description="Polar residues" evidence="3">
    <location>
        <begin position="729"/>
        <end position="745"/>
    </location>
</feature>
<dbReference type="GO" id="GO:0003677">
    <property type="term" value="F:DNA binding"/>
    <property type="evidence" value="ECO:0007669"/>
    <property type="project" value="UniProtKB-KW"/>
</dbReference>
<dbReference type="InterPro" id="IPR052605">
    <property type="entry name" value="Fungal_trans_regulator"/>
</dbReference>
<evidence type="ECO:0000259" key="4">
    <source>
        <dbReference type="PROSITE" id="PS51517"/>
    </source>
</evidence>
<keyword evidence="6" id="KW-1185">Reference proteome</keyword>
<name>A0A1Y1VA17_9FUNG</name>
<dbReference type="GO" id="GO:0003700">
    <property type="term" value="F:DNA-binding transcription factor activity"/>
    <property type="evidence" value="ECO:0007669"/>
    <property type="project" value="UniProtKB-UniRule"/>
</dbReference>
<feature type="region of interest" description="Disordered" evidence="3">
    <location>
        <begin position="651"/>
        <end position="678"/>
    </location>
</feature>
<feature type="compositionally biased region" description="Polar residues" evidence="3">
    <location>
        <begin position="425"/>
        <end position="447"/>
    </location>
</feature>
<dbReference type="Gene3D" id="2.60.40.1390">
    <property type="entry name" value="NDT80 DNA-binding domain"/>
    <property type="match status" value="1"/>
</dbReference>
<feature type="compositionally biased region" description="Polar residues" evidence="3">
    <location>
        <begin position="704"/>
        <end position="719"/>
    </location>
</feature>
<dbReference type="STRING" id="1754191.A0A1Y1VA17"/>
<feature type="compositionally biased region" description="Polar residues" evidence="3">
    <location>
        <begin position="112"/>
        <end position="128"/>
    </location>
</feature>
<feature type="domain" description="NDT80" evidence="4">
    <location>
        <begin position="116"/>
        <end position="352"/>
    </location>
</feature>
<dbReference type="Pfam" id="PF05224">
    <property type="entry name" value="NDT80_PhoG"/>
    <property type="match status" value="1"/>
</dbReference>
<dbReference type="AlphaFoldDB" id="A0A1Y1VA17"/>
<keyword evidence="1 2" id="KW-0238">DNA-binding</keyword>
<dbReference type="PANTHER" id="PTHR35144:SF2">
    <property type="entry name" value="MEIOSIS-SPECIFIC TRANSCRIPTION FACTOR NDT80"/>
    <property type="match status" value="1"/>
</dbReference>
<evidence type="ECO:0000313" key="6">
    <source>
        <dbReference type="Proteomes" id="UP000193719"/>
    </source>
</evidence>
<dbReference type="InterPro" id="IPR008967">
    <property type="entry name" value="p53-like_TF_DNA-bd_sf"/>
</dbReference>
<evidence type="ECO:0000256" key="2">
    <source>
        <dbReference type="PROSITE-ProRule" id="PRU00850"/>
    </source>
</evidence>
<dbReference type="PROSITE" id="PS51517">
    <property type="entry name" value="NDT80"/>
    <property type="match status" value="1"/>
</dbReference>
<dbReference type="PANTHER" id="PTHR35144">
    <property type="entry name" value="MEIOSIS-SPECIFIC TRANSCRIPTION FACTOR NDT80"/>
    <property type="match status" value="1"/>
</dbReference>
<dbReference type="GO" id="GO:0000228">
    <property type="term" value="C:nuclear chromosome"/>
    <property type="evidence" value="ECO:0007669"/>
    <property type="project" value="TreeGrafter"/>
</dbReference>
<dbReference type="GO" id="GO:0045944">
    <property type="term" value="P:positive regulation of transcription by RNA polymerase II"/>
    <property type="evidence" value="ECO:0007669"/>
    <property type="project" value="TreeGrafter"/>
</dbReference>
<dbReference type="Proteomes" id="UP000193719">
    <property type="component" value="Unassembled WGS sequence"/>
</dbReference>
<feature type="compositionally biased region" description="Low complexity" evidence="3">
    <location>
        <begin position="582"/>
        <end position="597"/>
    </location>
</feature>
<organism evidence="5 6">
    <name type="scientific">Piromyces finnis</name>
    <dbReference type="NCBI Taxonomy" id="1754191"/>
    <lineage>
        <taxon>Eukaryota</taxon>
        <taxon>Fungi</taxon>
        <taxon>Fungi incertae sedis</taxon>
        <taxon>Chytridiomycota</taxon>
        <taxon>Chytridiomycota incertae sedis</taxon>
        <taxon>Neocallimastigomycetes</taxon>
        <taxon>Neocallimastigales</taxon>
        <taxon>Neocallimastigaceae</taxon>
        <taxon>Piromyces</taxon>
    </lineage>
</organism>
<feature type="compositionally biased region" description="Low complexity" evidence="3">
    <location>
        <begin position="651"/>
        <end position="664"/>
    </location>
</feature>
<reference evidence="5 6" key="2">
    <citation type="submission" date="2016-08" db="EMBL/GenBank/DDBJ databases">
        <title>Pervasive Adenine N6-methylation of Active Genes in Fungi.</title>
        <authorList>
            <consortium name="DOE Joint Genome Institute"/>
            <person name="Mondo S.J."/>
            <person name="Dannebaum R.O."/>
            <person name="Kuo R.C."/>
            <person name="Labutti K."/>
            <person name="Haridas S."/>
            <person name="Kuo A."/>
            <person name="Salamov A."/>
            <person name="Ahrendt S.R."/>
            <person name="Lipzen A."/>
            <person name="Sullivan W."/>
            <person name="Andreopoulos W.B."/>
            <person name="Clum A."/>
            <person name="Lindquist E."/>
            <person name="Daum C."/>
            <person name="Ramamoorthy G.K."/>
            <person name="Gryganskyi A."/>
            <person name="Culley D."/>
            <person name="Magnuson J.K."/>
            <person name="James T.Y."/>
            <person name="O'Malley M.A."/>
            <person name="Stajich J.E."/>
            <person name="Spatafora J.W."/>
            <person name="Visel A."/>
            <person name="Grigoriev I.V."/>
        </authorList>
    </citation>
    <scope>NUCLEOTIDE SEQUENCE [LARGE SCALE GENOMIC DNA]</scope>
    <source>
        <strain evidence="6">finn</strain>
    </source>
</reference>
<feature type="region of interest" description="Disordered" evidence="3">
    <location>
        <begin position="394"/>
        <end position="447"/>
    </location>
</feature>
<feature type="compositionally biased region" description="Polar residues" evidence="3">
    <location>
        <begin position="771"/>
        <end position="794"/>
    </location>
</feature>
<feature type="DNA-binding region" description="NDT80" evidence="2">
    <location>
        <begin position="116"/>
        <end position="352"/>
    </location>
</feature>
<feature type="compositionally biased region" description="Low complexity" evidence="3">
    <location>
        <begin position="488"/>
        <end position="507"/>
    </location>
</feature>
<dbReference type="InterPro" id="IPR037141">
    <property type="entry name" value="NDT80_DNA-bd_dom_sf"/>
</dbReference>
<evidence type="ECO:0000256" key="3">
    <source>
        <dbReference type="SAM" id="MobiDB-lite"/>
    </source>
</evidence>
<dbReference type="GO" id="GO:0051321">
    <property type="term" value="P:meiotic cell cycle"/>
    <property type="evidence" value="ECO:0007669"/>
    <property type="project" value="TreeGrafter"/>
</dbReference>
<reference evidence="5 6" key="1">
    <citation type="submission" date="2016-08" db="EMBL/GenBank/DDBJ databases">
        <title>Genomes of anaerobic fungi encode conserved fungal cellulosomes for biomass hydrolysis.</title>
        <authorList>
            <consortium name="DOE Joint Genome Institute"/>
            <person name="Haitjema C.H."/>
            <person name="Gilmore S.P."/>
            <person name="Henske J.K."/>
            <person name="Solomon K.V."/>
            <person name="De Groot R."/>
            <person name="Kuo A."/>
            <person name="Mondo S.J."/>
            <person name="Salamov A.A."/>
            <person name="Labutti K."/>
            <person name="Zhao Z."/>
            <person name="Chiniquy J."/>
            <person name="Barry K."/>
            <person name="Brewer H.M."/>
            <person name="Purvine S.O."/>
            <person name="Wright A.T."/>
            <person name="Boxma B."/>
            <person name="Van Alen T."/>
            <person name="Hackstein J.H."/>
            <person name="Baker S.E."/>
            <person name="Grigoriev I.V."/>
            <person name="O'Malley M.A."/>
        </authorList>
    </citation>
    <scope>NUCLEOTIDE SEQUENCE [LARGE SCALE GENOMIC DNA]</scope>
    <source>
        <strain evidence="6">finn</strain>
    </source>
</reference>
<feature type="region of interest" description="Disordered" evidence="3">
    <location>
        <begin position="112"/>
        <end position="142"/>
    </location>
</feature>
<feature type="region of interest" description="Disordered" evidence="3">
    <location>
        <begin position="690"/>
        <end position="794"/>
    </location>
</feature>
<comment type="caution">
    <text evidence="5">The sequence shown here is derived from an EMBL/GenBank/DDBJ whole genome shotgun (WGS) entry which is preliminary data.</text>
</comment>
<dbReference type="InterPro" id="IPR024061">
    <property type="entry name" value="NDT80_DNA-bd_dom"/>
</dbReference>
<feature type="compositionally biased region" description="Polar residues" evidence="3">
    <location>
        <begin position="472"/>
        <end position="487"/>
    </location>
</feature>
<feature type="region of interest" description="Disordered" evidence="3">
    <location>
        <begin position="472"/>
        <end position="619"/>
    </location>
</feature>
<protein>
    <recommendedName>
        <fullName evidence="4">NDT80 domain-containing protein</fullName>
    </recommendedName>
</protein>
<evidence type="ECO:0000313" key="5">
    <source>
        <dbReference type="EMBL" id="ORX50694.1"/>
    </source>
</evidence>
<sequence>MATVMDANIQPANPIYNIQQNDYGNNSFPQTTNQYQNQNYSYQAKDITYLPQNQAMINNQYPPQNQAVINNQYPPQNQQIIQQTQPPPPQYNNIPLKKLSIDTHTMTKTATLNSAPPQINTTGLNTGSPYYVPSPRRRRGDHTNYESSIRSFFGRTKQHCNVFDISHTKSYIVIIDPKVDRGFFIAENNWTCYRRNYFQISTVFSCIDVNTNEQVQLPCLVEANNKTLKVNAFSLGISSRISNSDKKIDIIQHTPKRDKGPQIIPKPKIIKAGGSHSQFASIGNEQSLVTFERLQFKTATANNGKRRAAQQYYVLVLDLIANTEDGEIRVATVESDHLVVRGRSPGHYNDITLNTSIPRTVTMTSSASAAEGRFSRYPLTPTYGQYNNSPMILSPHSPASPGMPFHPGSQTPIQTPHSMLRQPPLNYSSPQPMSGISSNPGTPTNAATPINLATAAMPINNVYAVKEDSNQYYAQNPHPSGNVSTLPNQNQNQSYDNSQSSSIYINQTPSTQPTNINNQQNFIPQTQAPIPAQGVTNPPTQPTQQSNYYQSQAPPPTQASTQIYDSSFYPISSQQGQSDPYAINNASTPTTSNSNANFTQQAPASYQGTPNPPPQSIYMTQPQATTLAQAPQTTQNQYISQSYSQPIAQTSQYTIQSTTQEYSQPAPPPQQSTPQQAYLTQPSTQAYLTPPQATAQQASPPPSNYINGIPNQTQSTFMDSPSIDKSSKITKNTVEYLNSPSSNKNEVIESTKGPEEVKQFIDSKTKDPKNWLNNSNPPSVASTQHNEISSLTSK</sequence>